<evidence type="ECO:0000256" key="1">
    <source>
        <dbReference type="SAM" id="Coils"/>
    </source>
</evidence>
<feature type="coiled-coil region" evidence="1">
    <location>
        <begin position="224"/>
        <end position="251"/>
    </location>
</feature>
<dbReference type="Gene3D" id="1.20.1600.10">
    <property type="entry name" value="Outer membrane efflux proteins (OEP)"/>
    <property type="match status" value="1"/>
</dbReference>
<feature type="transmembrane region" description="Helical" evidence="2">
    <location>
        <begin position="44"/>
        <end position="63"/>
    </location>
</feature>
<dbReference type="EMBL" id="JAANYN010000003">
    <property type="protein sequence ID" value="NHE57141.1"/>
    <property type="molecule type" value="Genomic_DNA"/>
</dbReference>
<dbReference type="InterPro" id="IPR010131">
    <property type="entry name" value="MdtP/NodT-like"/>
</dbReference>
<comment type="caution">
    <text evidence="3">The sequence shown here is derived from an EMBL/GenBank/DDBJ whole genome shotgun (WGS) entry which is preliminary data.</text>
</comment>
<dbReference type="Proteomes" id="UP000649799">
    <property type="component" value="Unassembled WGS sequence"/>
</dbReference>
<keyword evidence="2" id="KW-1133">Transmembrane helix</keyword>
<keyword evidence="1" id="KW-0175">Coiled coil</keyword>
<name>A0ABX0H5M5_9BACT</name>
<accession>A0ABX0H5M5</accession>
<evidence type="ECO:0000313" key="4">
    <source>
        <dbReference type="Proteomes" id="UP000649799"/>
    </source>
</evidence>
<reference evidence="3 4" key="1">
    <citation type="submission" date="2020-03" db="EMBL/GenBank/DDBJ databases">
        <title>Cyclobacterium plantarum sp. nov., a marine bacterium isolated from a coastal-marine wetland.</title>
        <authorList>
            <person name="Sanchez-Porro C."/>
            <person name="Ventosa A."/>
            <person name="Amoozegar M."/>
        </authorList>
    </citation>
    <scope>NUCLEOTIDE SEQUENCE [LARGE SCALE GENOMIC DNA]</scope>
    <source>
        <strain evidence="3 4">GBPx2</strain>
    </source>
</reference>
<evidence type="ECO:0000313" key="3">
    <source>
        <dbReference type="EMBL" id="NHE57141.1"/>
    </source>
</evidence>
<keyword evidence="2" id="KW-0472">Membrane</keyword>
<organism evidence="3 4">
    <name type="scientific">Cyclobacterium plantarum</name>
    <dbReference type="NCBI Taxonomy" id="2716263"/>
    <lineage>
        <taxon>Bacteria</taxon>
        <taxon>Pseudomonadati</taxon>
        <taxon>Bacteroidota</taxon>
        <taxon>Cytophagia</taxon>
        <taxon>Cytophagales</taxon>
        <taxon>Cyclobacteriaceae</taxon>
        <taxon>Cyclobacterium</taxon>
    </lineage>
</organism>
<keyword evidence="2" id="KW-0812">Transmembrane</keyword>
<dbReference type="RefSeq" id="WP_166146353.1">
    <property type="nucleotide sequence ID" value="NZ_JAANYN010000003.1"/>
</dbReference>
<feature type="coiled-coil region" evidence="1">
    <location>
        <begin position="366"/>
        <end position="393"/>
    </location>
</feature>
<evidence type="ECO:0000256" key="2">
    <source>
        <dbReference type="SAM" id="Phobius"/>
    </source>
</evidence>
<protein>
    <submittedName>
        <fullName evidence="3">TolC family protein</fullName>
    </submittedName>
</protein>
<dbReference type="SUPFAM" id="SSF56954">
    <property type="entry name" value="Outer membrane efflux proteins (OEP)"/>
    <property type="match status" value="1"/>
</dbReference>
<dbReference type="PANTHER" id="PTHR30203">
    <property type="entry name" value="OUTER MEMBRANE CATION EFFLUX PROTEIN"/>
    <property type="match status" value="1"/>
</dbReference>
<gene>
    <name evidence="3" type="ORF">G9Q97_09975</name>
</gene>
<keyword evidence="4" id="KW-1185">Reference proteome</keyword>
<proteinExistence type="predicted"/>
<sequence length="466" mass="53708">MEKQYLEKSEAGSRRAEGKIWIREVGSWKLEVSYWRGMASRVHLLSWMLLVVLSILQFPTSIIQAQTLDDHLLTATENNPEIQAYFSDYLAALERIPQAGTLPDPELSLGLFVRPMERFMGNQHADLQLMQMFPWFGSLGIRKDEASKMARARYEAFRMVKNELLFQVKVAWYELSRLNEEIKISKAHLNILEKYERLALVRYQSSNREMNRSNASSNQGMEDVLRIRMEMNELENTISLLEDTQEALVAEFNALLNRNPEETLAIPDKLPDEPLPMNRLELLDSIKTFNPRLRMLDAEGAAYASQKKMAELEGRPMMGAGVNYMAFSPRTENGMNMGGNNMVMPMFKITLPIYRKKFKSMEKAAALNQQASLQRMENTVNQLSTQWRNALRDWDDANRRVDLYQKQTKLAQQTLDLLMTAYASDGKAFEDLLKVQQQLLDYQLKRIMAIVDKNNSLAQLENLAGI</sequence>